<evidence type="ECO:0000256" key="9">
    <source>
        <dbReference type="ARBA" id="ARBA00023295"/>
    </source>
</evidence>
<evidence type="ECO:0000256" key="5">
    <source>
        <dbReference type="ARBA" id="ARBA00022651"/>
    </source>
</evidence>
<dbReference type="EMBL" id="JAPCWZ010000007">
    <property type="protein sequence ID" value="KAK8856945.1"/>
    <property type="molecule type" value="Genomic_DNA"/>
</dbReference>
<dbReference type="Pfam" id="PF03664">
    <property type="entry name" value="Glyco_hydro_62"/>
    <property type="match status" value="1"/>
</dbReference>
<evidence type="ECO:0000256" key="10">
    <source>
        <dbReference type="ARBA" id="ARBA00023326"/>
    </source>
</evidence>
<protein>
    <recommendedName>
        <fullName evidence="11">Alpha-L-arabinofuranosidase</fullName>
        <ecNumber evidence="11">3.2.1.55</ecNumber>
    </recommendedName>
</protein>
<keyword evidence="14" id="KW-1185">Reference proteome</keyword>
<evidence type="ECO:0000256" key="6">
    <source>
        <dbReference type="ARBA" id="ARBA00022729"/>
    </source>
</evidence>
<evidence type="ECO:0000256" key="4">
    <source>
        <dbReference type="ARBA" id="ARBA00022525"/>
    </source>
</evidence>
<comment type="catalytic activity">
    <reaction evidence="1 11">
        <text>Hydrolysis of terminal non-reducing alpha-L-arabinofuranoside residues in alpha-L-arabinosides.</text>
        <dbReference type="EC" id="3.2.1.55"/>
    </reaction>
</comment>
<keyword evidence="9 11" id="KW-0326">Glycosidase</keyword>
<comment type="similarity">
    <text evidence="3 11">Belongs to the glycosyl hydrolase 62 family.</text>
</comment>
<keyword evidence="5" id="KW-0858">Xylan degradation</keyword>
<sequence>MRLQATTAFLASATGVLGQQCPLPSSYKWTDSGVLAEPKSGWVALKDFTIAPYNGQHLVYATTHDAGTAWGSMNFGLFSDFKQMGSVPQNAMSRSTVAPTLFHFKPKDVWIMAYQWGPTAFSYLTSLDPTDANSWQGPNPLFEGQVQSDTGAIDQTVIGDDKNMYLFFCGDNGKIYRASMPIGNFPGSFGTQYETILSDTKNNLFEAVQVYSVPGQGYLMIVEAIGSQGRFFRSFTASDLGGAWTVQAGSESNPFAGKANSGATWTNDISHGELVRTSADQTFPIDPCKIQLLYQGRNPSSDNGDYNLLPYRPGLLTLQ</sequence>
<dbReference type="PANTHER" id="PTHR40631:SF1">
    <property type="entry name" value="ALPHA-L-ARABINOFURANOSIDASE AXHA-2-RELATED"/>
    <property type="match status" value="1"/>
</dbReference>
<feature type="chain" id="PRO_5047089622" description="Alpha-L-arabinofuranosidase" evidence="12">
    <location>
        <begin position="19"/>
        <end position="319"/>
    </location>
</feature>
<keyword evidence="6 11" id="KW-0732">Signal</keyword>
<keyword evidence="7 11" id="KW-0378">Hydrolase</keyword>
<evidence type="ECO:0000256" key="11">
    <source>
        <dbReference type="RuleBase" id="RU368117"/>
    </source>
</evidence>
<comment type="subcellular location">
    <subcellularLocation>
        <location evidence="2 11">Secreted</location>
    </subcellularLocation>
</comment>
<keyword evidence="8" id="KW-0119">Carbohydrate metabolism</keyword>
<name>A0ABR2I4G4_9PEZI</name>
<keyword evidence="10" id="KW-0624">Polysaccharide degradation</keyword>
<evidence type="ECO:0000313" key="13">
    <source>
        <dbReference type="EMBL" id="KAK8856945.1"/>
    </source>
</evidence>
<evidence type="ECO:0000256" key="7">
    <source>
        <dbReference type="ARBA" id="ARBA00022801"/>
    </source>
</evidence>
<comment type="function">
    <text evidence="11">Alpha-L-arabinofuranosidase involved in the hydrolysis of xylan, a major structural heterogeneous polysaccharide found in plant biomass representing the second most abundant polysaccharide in the biosphere, after cellulose.</text>
</comment>
<dbReference type="InterPro" id="IPR005193">
    <property type="entry name" value="GH62_arabinosidase"/>
</dbReference>
<proteinExistence type="inferred from homology"/>
<feature type="signal peptide" evidence="12">
    <location>
        <begin position="1"/>
        <end position="18"/>
    </location>
</feature>
<gene>
    <name evidence="13" type="ORF">PGQ11_012857</name>
</gene>
<dbReference type="EC" id="3.2.1.55" evidence="11"/>
<dbReference type="PANTHER" id="PTHR40631">
    <property type="entry name" value="ALPHA-L-ARABINOFURANOSIDASE AXHA-2-RELATED"/>
    <property type="match status" value="1"/>
</dbReference>
<dbReference type="Gene3D" id="2.115.10.20">
    <property type="entry name" value="Glycosyl hydrolase domain, family 43"/>
    <property type="match status" value="1"/>
</dbReference>
<evidence type="ECO:0000256" key="12">
    <source>
        <dbReference type="SAM" id="SignalP"/>
    </source>
</evidence>
<evidence type="ECO:0000256" key="2">
    <source>
        <dbReference type="ARBA" id="ARBA00004613"/>
    </source>
</evidence>
<dbReference type="Proteomes" id="UP001390339">
    <property type="component" value="Unassembled WGS sequence"/>
</dbReference>
<reference evidence="13 14" key="1">
    <citation type="journal article" date="2024" name="IMA Fungus">
        <title>Apiospora arundinis, a panoply of carbohydrate-active enzymes and secondary metabolites.</title>
        <authorList>
            <person name="Sorensen T."/>
            <person name="Petersen C."/>
            <person name="Muurmann A.T."/>
            <person name="Christiansen J.V."/>
            <person name="Brundto M.L."/>
            <person name="Overgaard C.K."/>
            <person name="Boysen A.T."/>
            <person name="Wollenberg R.D."/>
            <person name="Larsen T.O."/>
            <person name="Sorensen J.L."/>
            <person name="Nielsen K.L."/>
            <person name="Sondergaard T.E."/>
        </authorList>
    </citation>
    <scope>NUCLEOTIDE SEQUENCE [LARGE SCALE GENOMIC DNA]</scope>
    <source>
        <strain evidence="13 14">AAU 773</strain>
    </source>
</reference>
<evidence type="ECO:0000256" key="1">
    <source>
        <dbReference type="ARBA" id="ARBA00001462"/>
    </source>
</evidence>
<evidence type="ECO:0000313" key="14">
    <source>
        <dbReference type="Proteomes" id="UP001390339"/>
    </source>
</evidence>
<evidence type="ECO:0000256" key="3">
    <source>
        <dbReference type="ARBA" id="ARBA00007396"/>
    </source>
</evidence>
<dbReference type="SUPFAM" id="SSF75005">
    <property type="entry name" value="Arabinanase/levansucrase/invertase"/>
    <property type="match status" value="1"/>
</dbReference>
<comment type="caution">
    <text evidence="13">The sequence shown here is derived from an EMBL/GenBank/DDBJ whole genome shotgun (WGS) entry which is preliminary data.</text>
</comment>
<evidence type="ECO:0000256" key="8">
    <source>
        <dbReference type="ARBA" id="ARBA00023277"/>
    </source>
</evidence>
<organism evidence="13 14">
    <name type="scientific">Apiospora arundinis</name>
    <dbReference type="NCBI Taxonomy" id="335852"/>
    <lineage>
        <taxon>Eukaryota</taxon>
        <taxon>Fungi</taxon>
        <taxon>Dikarya</taxon>
        <taxon>Ascomycota</taxon>
        <taxon>Pezizomycotina</taxon>
        <taxon>Sordariomycetes</taxon>
        <taxon>Xylariomycetidae</taxon>
        <taxon>Amphisphaeriales</taxon>
        <taxon>Apiosporaceae</taxon>
        <taxon>Apiospora</taxon>
    </lineage>
</organism>
<keyword evidence="4 11" id="KW-0964">Secreted</keyword>
<dbReference type="InterPro" id="IPR023296">
    <property type="entry name" value="Glyco_hydro_beta-prop_sf"/>
</dbReference>
<dbReference type="CDD" id="cd08987">
    <property type="entry name" value="GH62"/>
    <property type="match status" value="1"/>
</dbReference>
<accession>A0ABR2I4G4</accession>